<dbReference type="AlphaFoldDB" id="A0A135SK99"/>
<dbReference type="Proteomes" id="UP000070054">
    <property type="component" value="Unassembled WGS sequence"/>
</dbReference>
<comment type="caution">
    <text evidence="1">The sequence shown here is derived from an EMBL/GenBank/DDBJ whole genome shotgun (WGS) entry which is preliminary data.</text>
</comment>
<dbReference type="OrthoDB" id="10541774at2759"/>
<keyword evidence="2" id="KW-1185">Reference proteome</keyword>
<name>A0A135SK99_9PEZI</name>
<dbReference type="EMBL" id="JEMN01001473">
    <property type="protein sequence ID" value="KXH36350.1"/>
    <property type="molecule type" value="Genomic_DNA"/>
</dbReference>
<organism evidence="1 2">
    <name type="scientific">Colletotrichum nymphaeae SA-01</name>
    <dbReference type="NCBI Taxonomy" id="1460502"/>
    <lineage>
        <taxon>Eukaryota</taxon>
        <taxon>Fungi</taxon>
        <taxon>Dikarya</taxon>
        <taxon>Ascomycota</taxon>
        <taxon>Pezizomycotina</taxon>
        <taxon>Sordariomycetes</taxon>
        <taxon>Hypocreomycetidae</taxon>
        <taxon>Glomerellales</taxon>
        <taxon>Glomerellaceae</taxon>
        <taxon>Colletotrichum</taxon>
        <taxon>Colletotrichum acutatum species complex</taxon>
    </lineage>
</organism>
<evidence type="ECO:0000313" key="2">
    <source>
        <dbReference type="Proteomes" id="UP000070054"/>
    </source>
</evidence>
<protein>
    <submittedName>
        <fullName evidence="1">Uncharacterized protein</fullName>
    </submittedName>
</protein>
<reference evidence="1 2" key="1">
    <citation type="submission" date="2014-02" db="EMBL/GenBank/DDBJ databases">
        <title>The genome sequence of Colletotrichum nymphaeae SA-01.</title>
        <authorList>
            <person name="Baroncelli R."/>
            <person name="Thon M.R."/>
        </authorList>
    </citation>
    <scope>NUCLEOTIDE SEQUENCE [LARGE SCALE GENOMIC DNA]</scope>
    <source>
        <strain evidence="1 2">SA-01</strain>
    </source>
</reference>
<sequence>MDIPTMLIFDSPSYVPRQVYRHTTGCFGPYGWPSDDGRHLRDLAIDCMFIRCGGMEEIQYISHGHMEWEACQNLTDSCVRRLKDLASTLKRLRLGGNSGKYWGDATRDRSTEGSDVETDPRRYLQEYELLEVLRLECRGELYNGNDLVSSLPSSLRCLSLGDGFRAVFLVYNVQGLIERIKRGELPQFRSLHIITKTNAVEMSPEELVIRRQLEGLGVELKFYGQDIRHGVDYAGLEDEGWTVHDKIGGSLDFQFSSKETSS</sequence>
<proteinExistence type="predicted"/>
<gene>
    <name evidence="1" type="ORF">CNYM01_10793</name>
</gene>
<evidence type="ECO:0000313" key="1">
    <source>
        <dbReference type="EMBL" id="KXH36350.1"/>
    </source>
</evidence>
<accession>A0A135SK99</accession>